<dbReference type="Pfam" id="PF11897">
    <property type="entry name" value="DUF3417"/>
    <property type="match status" value="1"/>
</dbReference>
<organism evidence="5 6">
    <name type="scientific">Geomonas oryzisoli</name>
    <dbReference type="NCBI Taxonomy" id="2847992"/>
    <lineage>
        <taxon>Bacteria</taxon>
        <taxon>Pseudomonadati</taxon>
        <taxon>Thermodesulfobacteriota</taxon>
        <taxon>Desulfuromonadia</taxon>
        <taxon>Geobacterales</taxon>
        <taxon>Geobacteraceae</taxon>
        <taxon>Geomonas</taxon>
    </lineage>
</organism>
<reference evidence="5 6" key="1">
    <citation type="submission" date="2021-06" db="EMBL/GenBank/DDBJ databases">
        <title>Gemonas diversity in paddy soil.</title>
        <authorList>
            <person name="Liu G."/>
        </authorList>
    </citation>
    <scope>NUCLEOTIDE SEQUENCE [LARGE SCALE GENOMIC DNA]</scope>
    <source>
        <strain evidence="5 6">RG10</strain>
    </source>
</reference>
<evidence type="ECO:0000313" key="5">
    <source>
        <dbReference type="EMBL" id="QWV92429.1"/>
    </source>
</evidence>
<feature type="domain" description="DUF3417" evidence="4">
    <location>
        <begin position="23"/>
        <end position="125"/>
    </location>
</feature>
<evidence type="ECO:0000256" key="1">
    <source>
        <dbReference type="ARBA" id="ARBA00001275"/>
    </source>
</evidence>
<comment type="catalytic activity">
    <reaction evidence="1">
        <text>[(1-&gt;4)-alpha-D-glucosyl](n) + phosphate = [(1-&gt;4)-alpha-D-glucosyl](n-1) + alpha-D-glucose 1-phosphate</text>
        <dbReference type="Rhea" id="RHEA:41732"/>
        <dbReference type="Rhea" id="RHEA-COMP:9584"/>
        <dbReference type="Rhea" id="RHEA-COMP:9586"/>
        <dbReference type="ChEBI" id="CHEBI:15444"/>
        <dbReference type="ChEBI" id="CHEBI:43474"/>
        <dbReference type="ChEBI" id="CHEBI:58601"/>
        <dbReference type="EC" id="2.4.1.1"/>
    </reaction>
</comment>
<evidence type="ECO:0000256" key="3">
    <source>
        <dbReference type="ARBA" id="ARBA00022533"/>
    </source>
</evidence>
<keyword evidence="6" id="KW-1185">Reference proteome</keyword>
<dbReference type="InterPro" id="IPR024517">
    <property type="entry name" value="Glycogen_phosphorylase_DUF3417"/>
</dbReference>
<keyword evidence="3" id="KW-0021">Allosteric enzyme</keyword>
<protein>
    <submittedName>
        <fullName evidence="5">Alpha-glucan family phosphorylase</fullName>
    </submittedName>
</protein>
<dbReference type="PANTHER" id="PTHR42655:SF1">
    <property type="entry name" value="GLYCOGEN PHOSPHORYLASE"/>
    <property type="match status" value="1"/>
</dbReference>
<name>A0ABX8J4D7_9BACT</name>
<dbReference type="InterPro" id="IPR011834">
    <property type="entry name" value="Agluc_phsphrylas"/>
</dbReference>
<evidence type="ECO:0000256" key="2">
    <source>
        <dbReference type="ARBA" id="ARBA00006047"/>
    </source>
</evidence>
<dbReference type="PANTHER" id="PTHR42655">
    <property type="entry name" value="GLYCOGEN PHOSPHORYLASE"/>
    <property type="match status" value="1"/>
</dbReference>
<sequence length="848" mass="94688">MSKHKRVSSPIYTLFPTEIEGFDSLGELALNMRWSWNHAADEVWAQLDPGLWDLTHNPWVVLQTVSRDRLKQALDDPAFRGKVADLVETKRHEAEVPAWFQQRHPRSPLTLVAYFSMEFMLSEALPIYCGGLGNVAGDQLKAASDLGVPVVGVGLLYQQGYFRQVIDRHGSQQALFPYNDPGQLPVMPVREPSGEWLRLEIVLPGYSLWVRAWQVQVGRVKLYLLDSNDAANFPAYRGVTSELYGGGPEQRLRQEMVLGIGGWRLLQTLGVNPEVCHLNEGHAALAVLERARSFMSATGQTFEVALAVTRAGNLFTTHTPVADGFDRFAPQLIEHYLGDYARNSLGIPASHLLCLGRFNPDDASELFNMAYLAVRGSGAVNGVSRLHGNVSRGIFKSLFPHWPEVEVPVGHVTNGVHMPSWDSAEADVIWTEYCGKERWLGMTEPMEGKIRCAPDDKLWQFRADARKALVGYIRERLSKQLAASAAAPEEIMSAQHIFDTNALTLGSAHRFATYKRPNLLLHDPERLLRILTDPRRPVQLIIAGKADPADQAGQAMIEQWTRFIRRPDASRHVIFLSDYDMLLTEHLVQGVDVWINTPRRPWEACGTSGMKVLVNGGLNLSELDGWWAEAYTPEMGWALGDGAEHGCDPDWDATEAEALYTLLEQDVIPEFYSRDRNGIPPAWVARIRESMARLTTRFSSNRTVRQYAESYYIPAAAAYRERAADNGEAGVAIVNWLKAVKREWGNLRFGVDKVVTKGNLHTFEVQLYLNGLDPNAVKVELYADGVNGGDPVCKEMTRGPRLVGAENGYLYGVQVAASRPAMDYTARVIPYRAGTAVPLEAAHILWQR</sequence>
<dbReference type="PIRSF" id="PIRSF000460">
    <property type="entry name" value="Pprylas_GlgP"/>
    <property type="match status" value="1"/>
</dbReference>
<dbReference type="Pfam" id="PF00343">
    <property type="entry name" value="Phosphorylase"/>
    <property type="match status" value="1"/>
</dbReference>
<proteinExistence type="inferred from homology"/>
<dbReference type="InterPro" id="IPR052182">
    <property type="entry name" value="Glycogen/Maltodextrin_Phosph"/>
</dbReference>
<dbReference type="EMBL" id="CP076723">
    <property type="protein sequence ID" value="QWV92429.1"/>
    <property type="molecule type" value="Genomic_DNA"/>
</dbReference>
<accession>A0ABX8J4D7</accession>
<evidence type="ECO:0000259" key="4">
    <source>
        <dbReference type="Pfam" id="PF11897"/>
    </source>
</evidence>
<dbReference type="RefSeq" id="WP_216799236.1">
    <property type="nucleotide sequence ID" value="NZ_CP076723.1"/>
</dbReference>
<dbReference type="NCBIfam" id="TIGR02094">
    <property type="entry name" value="more_P_ylases"/>
    <property type="match status" value="1"/>
</dbReference>
<evidence type="ECO:0000313" key="6">
    <source>
        <dbReference type="Proteomes" id="UP000683557"/>
    </source>
</evidence>
<comment type="similarity">
    <text evidence="2">Belongs to the glycogen phosphorylase family.</text>
</comment>
<dbReference type="Proteomes" id="UP000683557">
    <property type="component" value="Chromosome"/>
</dbReference>
<gene>
    <name evidence="5" type="primary">glgP</name>
    <name evidence="5" type="ORF">KP004_14605</name>
</gene>
<dbReference type="InterPro" id="IPR000811">
    <property type="entry name" value="Glyco_trans_35"/>
</dbReference>